<dbReference type="AlphaFoldDB" id="Q0G7V0"/>
<evidence type="ECO:0000313" key="1">
    <source>
        <dbReference type="EMBL" id="EAU42264.1"/>
    </source>
</evidence>
<dbReference type="EMBL" id="AATP01000001">
    <property type="protein sequence ID" value="EAU42264.1"/>
    <property type="molecule type" value="Genomic_DNA"/>
</dbReference>
<organism evidence="1 2">
    <name type="scientific">Fulvimarina pelagi HTCC2506</name>
    <dbReference type="NCBI Taxonomy" id="314231"/>
    <lineage>
        <taxon>Bacteria</taxon>
        <taxon>Pseudomonadati</taxon>
        <taxon>Pseudomonadota</taxon>
        <taxon>Alphaproteobacteria</taxon>
        <taxon>Hyphomicrobiales</taxon>
        <taxon>Aurantimonadaceae</taxon>
        <taxon>Fulvimarina</taxon>
    </lineage>
</organism>
<reference evidence="1 2" key="1">
    <citation type="journal article" date="2010" name="J. Bacteriol.">
        <title>Genome sequence of Fulvimarina pelagi HTCC2506T, a Mn(II)-oxidizing alphaproteobacterium possessing an aerobic anoxygenic photosynthetic gene cluster and Xanthorhodopsin.</title>
        <authorList>
            <person name="Kang I."/>
            <person name="Oh H.M."/>
            <person name="Lim S.I."/>
            <person name="Ferriera S."/>
            <person name="Giovannoni S.J."/>
            <person name="Cho J.C."/>
        </authorList>
    </citation>
    <scope>NUCLEOTIDE SEQUENCE [LARGE SCALE GENOMIC DNA]</scope>
    <source>
        <strain evidence="1 2">HTCC2506</strain>
    </source>
</reference>
<gene>
    <name evidence="1" type="ORF">FP2506_05481</name>
</gene>
<proteinExistence type="predicted"/>
<protein>
    <submittedName>
        <fullName evidence="1">Uncharacterized protein</fullName>
    </submittedName>
</protein>
<comment type="caution">
    <text evidence="1">The sequence shown here is derived from an EMBL/GenBank/DDBJ whole genome shotgun (WGS) entry which is preliminary data.</text>
</comment>
<accession>Q0G7V0</accession>
<keyword evidence="2" id="KW-1185">Reference proteome</keyword>
<dbReference type="HOGENOM" id="CLU_3184028_0_0_5"/>
<evidence type="ECO:0000313" key="2">
    <source>
        <dbReference type="Proteomes" id="UP000004310"/>
    </source>
</evidence>
<sequence>MEWRENRRTERVEILVAAGVSRLINPNNAIPASSGIIVLGAFNVLR</sequence>
<dbReference type="Proteomes" id="UP000004310">
    <property type="component" value="Unassembled WGS sequence"/>
</dbReference>
<name>Q0G7V0_9HYPH</name>